<proteinExistence type="predicted"/>
<gene>
    <name evidence="1" type="ORF">SASPL_152295</name>
</gene>
<reference evidence="1" key="1">
    <citation type="submission" date="2018-01" db="EMBL/GenBank/DDBJ databases">
        <authorList>
            <person name="Mao J.F."/>
        </authorList>
    </citation>
    <scope>NUCLEOTIDE SEQUENCE</scope>
    <source>
        <strain evidence="1">Huo1</strain>
        <tissue evidence="1">Leaf</tissue>
    </source>
</reference>
<dbReference type="SUPFAM" id="SSF50249">
    <property type="entry name" value="Nucleic acid-binding proteins"/>
    <property type="match status" value="1"/>
</dbReference>
<dbReference type="Gene3D" id="2.40.50.140">
    <property type="entry name" value="Nucleic acid-binding proteins"/>
    <property type="match status" value="1"/>
</dbReference>
<organism evidence="1">
    <name type="scientific">Salvia splendens</name>
    <name type="common">Scarlet sage</name>
    <dbReference type="NCBI Taxonomy" id="180675"/>
    <lineage>
        <taxon>Eukaryota</taxon>
        <taxon>Viridiplantae</taxon>
        <taxon>Streptophyta</taxon>
        <taxon>Embryophyta</taxon>
        <taxon>Tracheophyta</taxon>
        <taxon>Spermatophyta</taxon>
        <taxon>Magnoliopsida</taxon>
        <taxon>eudicotyledons</taxon>
        <taxon>Gunneridae</taxon>
        <taxon>Pentapetalae</taxon>
        <taxon>asterids</taxon>
        <taxon>lamiids</taxon>
        <taxon>Lamiales</taxon>
        <taxon>Lamiaceae</taxon>
        <taxon>Nepetoideae</taxon>
        <taxon>Mentheae</taxon>
        <taxon>Salviinae</taxon>
        <taxon>Salvia</taxon>
        <taxon>Salvia subgen. Calosphace</taxon>
        <taxon>core Calosphace</taxon>
    </lineage>
</organism>
<evidence type="ECO:0000313" key="2">
    <source>
        <dbReference type="Proteomes" id="UP000298416"/>
    </source>
</evidence>
<reference evidence="1" key="2">
    <citation type="submission" date="2020-08" db="EMBL/GenBank/DDBJ databases">
        <title>Plant Genome Project.</title>
        <authorList>
            <person name="Zhang R.-G."/>
        </authorList>
    </citation>
    <scope>NUCLEOTIDE SEQUENCE</scope>
    <source>
        <strain evidence="1">Huo1</strain>
        <tissue evidence="1">Leaf</tissue>
    </source>
</reference>
<dbReference type="EMBL" id="PNBA02000021">
    <property type="protein sequence ID" value="KAG6387110.1"/>
    <property type="molecule type" value="Genomic_DNA"/>
</dbReference>
<dbReference type="Proteomes" id="UP000298416">
    <property type="component" value="Unassembled WGS sequence"/>
</dbReference>
<dbReference type="InterPro" id="IPR012340">
    <property type="entry name" value="NA-bd_OB-fold"/>
</dbReference>
<sequence length="336" mass="38671">MKNFFLRPNSLRNKTTNHQFRLLMNVKTEMVEVNDNRFLREMYDFKPFILDVIGVITGPGRLIAQSKYRLIKIEISDENHSKLFCTIWDSNVDLYLKELKRSEGIIPILKSLEDLSWLEEGSCWVFGKIESVECHYGEWFYLSYKTCMKKVRQVDNKFRFIVNVVDHTTNASLLLWDREGNQLLGRNVADLAFPINSIPHQIEETVMGQNVLFKLQLKNHIEYYRSYPFTVNKLSDLLFGNDLAEVSQKSPDTLMNGNVNDWCVGGFEFSFGADVDEVSQNAFLTPDLSTTTNGKGLEWVVEGSVKRCLDLEFEECDDVSGVQPKKKEKGGVVNGF</sequence>
<dbReference type="AlphaFoldDB" id="A0A8X8W2W1"/>
<name>A0A8X8W2W1_SALSN</name>
<keyword evidence="2" id="KW-1185">Reference proteome</keyword>
<comment type="caution">
    <text evidence="1">The sequence shown here is derived from an EMBL/GenBank/DDBJ whole genome shotgun (WGS) entry which is preliminary data.</text>
</comment>
<evidence type="ECO:0000313" key="1">
    <source>
        <dbReference type="EMBL" id="KAG6387110.1"/>
    </source>
</evidence>
<accession>A0A8X8W2W1</accession>
<protein>
    <submittedName>
        <fullName evidence="1">Uncharacterized protein</fullName>
    </submittedName>
</protein>